<feature type="compositionally biased region" description="Basic and acidic residues" evidence="2">
    <location>
        <begin position="1"/>
        <end position="10"/>
    </location>
</feature>
<name>A0A8J7UU48_9BACT</name>
<proteinExistence type="predicted"/>
<evidence type="ECO:0000313" key="3">
    <source>
        <dbReference type="EMBL" id="MBP3191117.1"/>
    </source>
</evidence>
<keyword evidence="1" id="KW-0802">TPR repeat</keyword>
<accession>A0A8J7UU48</accession>
<comment type="caution">
    <text evidence="3">The sequence shown here is derived from an EMBL/GenBank/DDBJ whole genome shotgun (WGS) entry which is preliminary data.</text>
</comment>
<dbReference type="EMBL" id="JAFIDN010000001">
    <property type="protein sequence ID" value="MBP3191117.1"/>
    <property type="molecule type" value="Genomic_DNA"/>
</dbReference>
<keyword evidence="4" id="KW-1185">Reference proteome</keyword>
<feature type="region of interest" description="Disordered" evidence="2">
    <location>
        <begin position="1"/>
        <end position="21"/>
    </location>
</feature>
<dbReference type="PROSITE" id="PS50005">
    <property type="entry name" value="TPR"/>
    <property type="match status" value="1"/>
</dbReference>
<gene>
    <name evidence="3" type="ORF">NATSA_00425</name>
</gene>
<evidence type="ECO:0008006" key="5">
    <source>
        <dbReference type="Google" id="ProtNLM"/>
    </source>
</evidence>
<organism evidence="3 4">
    <name type="scientific">Natronogracilivirga saccharolytica</name>
    <dbReference type="NCBI Taxonomy" id="2812953"/>
    <lineage>
        <taxon>Bacteria</taxon>
        <taxon>Pseudomonadati</taxon>
        <taxon>Balneolota</taxon>
        <taxon>Balneolia</taxon>
        <taxon>Balneolales</taxon>
        <taxon>Cyclonatronaceae</taxon>
        <taxon>Natronogracilivirga</taxon>
    </lineage>
</organism>
<dbReference type="Proteomes" id="UP000673975">
    <property type="component" value="Unassembled WGS sequence"/>
</dbReference>
<evidence type="ECO:0000313" key="4">
    <source>
        <dbReference type="Proteomes" id="UP000673975"/>
    </source>
</evidence>
<feature type="repeat" description="TPR" evidence="1">
    <location>
        <begin position="91"/>
        <end position="124"/>
    </location>
</feature>
<dbReference type="AlphaFoldDB" id="A0A8J7UU48"/>
<protein>
    <recommendedName>
        <fullName evidence="5">Tetratricopeptide repeat protein</fullName>
    </recommendedName>
</protein>
<dbReference type="InterPro" id="IPR011990">
    <property type="entry name" value="TPR-like_helical_dom_sf"/>
</dbReference>
<dbReference type="Gene3D" id="1.25.40.10">
    <property type="entry name" value="Tetratricopeptide repeat domain"/>
    <property type="match status" value="1"/>
</dbReference>
<evidence type="ECO:0000256" key="1">
    <source>
        <dbReference type="PROSITE-ProRule" id="PRU00339"/>
    </source>
</evidence>
<dbReference type="SUPFAM" id="SSF48452">
    <property type="entry name" value="TPR-like"/>
    <property type="match status" value="1"/>
</dbReference>
<evidence type="ECO:0000256" key="2">
    <source>
        <dbReference type="SAM" id="MobiDB-lite"/>
    </source>
</evidence>
<reference evidence="3" key="1">
    <citation type="submission" date="2021-02" db="EMBL/GenBank/DDBJ databases">
        <title>Natronogracilivirga saccharolytica gen. nov. sp. nov. a new anaerobic, haloalkiliphilic carbohydrate-fermenting bacterium from soda lake and proposing of Cyclonatronumiaceae fam. nov. in the phylum Balneolaeota.</title>
        <authorList>
            <person name="Zhilina T.N."/>
            <person name="Sorokin D.Y."/>
            <person name="Zavarzina D.G."/>
            <person name="Toshchakov S.V."/>
            <person name="Kublanov I.V."/>
        </authorList>
    </citation>
    <scope>NUCLEOTIDE SEQUENCE</scope>
    <source>
        <strain evidence="3">Z-1702</strain>
    </source>
</reference>
<dbReference type="InterPro" id="IPR019734">
    <property type="entry name" value="TPR_rpt"/>
</dbReference>
<sequence length="139" mass="16289">MSLRAEKDREAADEDTLESVTPEEIADVKTLEVFNRMHDENRHYLQLEHDTFMKTNRSLTKHVKAQKALFKGDTELAYEYISQGLNRDETADMLALKGSVYHSMGDNEKAEYYWNKAVERNTDVVSDLYPGLKYWYSQR</sequence>